<gene>
    <name evidence="2" type="ORF">KFZ77_16735</name>
</gene>
<keyword evidence="1" id="KW-1133">Transmembrane helix</keyword>
<feature type="transmembrane region" description="Helical" evidence="1">
    <location>
        <begin position="160"/>
        <end position="183"/>
    </location>
</feature>
<sequence length="191" mass="21430">MTLNSSYRRWGCAISISTLYYAALVIAWQEYSAAENEIKRSLSAGLVNIEAGTGALDTLFYVHDNVFMVSFFGYITAFSLIAVIYKLFPTSKQKRECLESQCVIFARRFLIVLIATAYLLCVLFLEMGFALTADVDKGVAFTSEIDRVVIMRAFNGMAEIMVVMIQVAAYGYLVSFLLFVLLIKKLRAADR</sequence>
<feature type="transmembrane region" description="Helical" evidence="1">
    <location>
        <begin position="66"/>
        <end position="88"/>
    </location>
</feature>
<feature type="transmembrane region" description="Helical" evidence="1">
    <location>
        <begin position="12"/>
        <end position="31"/>
    </location>
</feature>
<protein>
    <submittedName>
        <fullName evidence="2">Uncharacterized protein</fullName>
    </submittedName>
</protein>
<organism evidence="2 3">
    <name type="scientific">Siccibacter colletis</name>
    <dbReference type="NCBI Taxonomy" id="1505757"/>
    <lineage>
        <taxon>Bacteria</taxon>
        <taxon>Pseudomonadati</taxon>
        <taxon>Pseudomonadota</taxon>
        <taxon>Gammaproteobacteria</taxon>
        <taxon>Enterobacterales</taxon>
        <taxon>Enterobacteriaceae</taxon>
        <taxon>Siccibacter</taxon>
    </lineage>
</organism>
<dbReference type="Proteomes" id="UP001156318">
    <property type="component" value="Chromosome"/>
</dbReference>
<keyword evidence="1" id="KW-0812">Transmembrane</keyword>
<accession>A0ABY6JC88</accession>
<dbReference type="EMBL" id="CP074352">
    <property type="protein sequence ID" value="UYU31455.1"/>
    <property type="molecule type" value="Genomic_DNA"/>
</dbReference>
<proteinExistence type="predicted"/>
<keyword evidence="1" id="KW-0472">Membrane</keyword>
<feature type="transmembrane region" description="Helical" evidence="1">
    <location>
        <begin position="109"/>
        <end position="131"/>
    </location>
</feature>
<name>A0ABY6JC88_9ENTR</name>
<keyword evidence="3" id="KW-1185">Reference proteome</keyword>
<evidence type="ECO:0000313" key="2">
    <source>
        <dbReference type="EMBL" id="UYU31455.1"/>
    </source>
</evidence>
<evidence type="ECO:0000313" key="3">
    <source>
        <dbReference type="Proteomes" id="UP001156318"/>
    </source>
</evidence>
<reference evidence="2 3" key="1">
    <citation type="submission" date="2021-05" db="EMBL/GenBank/DDBJ databases">
        <title>Isolation, identification, and the growth promoting effects of Pantoea dispersa strain YSD J2 from the aboveground leaves of Cyperus esculentus L.Var. Sativus.</title>
        <authorList>
            <person name="Wang S."/>
            <person name="Tang X.M."/>
            <person name="Huang Y.N."/>
        </authorList>
    </citation>
    <scope>NUCLEOTIDE SEQUENCE [LARGE SCALE GENOMIC DNA]</scope>
    <source>
        <strain evidence="3">YSD YN2</strain>
    </source>
</reference>
<dbReference type="RefSeq" id="WP_264384841.1">
    <property type="nucleotide sequence ID" value="NZ_CP074352.1"/>
</dbReference>
<evidence type="ECO:0000256" key="1">
    <source>
        <dbReference type="SAM" id="Phobius"/>
    </source>
</evidence>